<evidence type="ECO:0000313" key="2">
    <source>
        <dbReference type="Proteomes" id="UP000287651"/>
    </source>
</evidence>
<organism evidence="1 2">
    <name type="scientific">Ensete ventricosum</name>
    <name type="common">Abyssinian banana</name>
    <name type="synonym">Musa ensete</name>
    <dbReference type="NCBI Taxonomy" id="4639"/>
    <lineage>
        <taxon>Eukaryota</taxon>
        <taxon>Viridiplantae</taxon>
        <taxon>Streptophyta</taxon>
        <taxon>Embryophyta</taxon>
        <taxon>Tracheophyta</taxon>
        <taxon>Spermatophyta</taxon>
        <taxon>Magnoliopsida</taxon>
        <taxon>Liliopsida</taxon>
        <taxon>Zingiberales</taxon>
        <taxon>Musaceae</taxon>
        <taxon>Ensete</taxon>
    </lineage>
</organism>
<evidence type="ECO:0000313" key="1">
    <source>
        <dbReference type="EMBL" id="RRT84839.1"/>
    </source>
</evidence>
<accession>A0A427B8L6</accession>
<proteinExistence type="predicted"/>
<sequence length="119" mass="12481">MPGWLGMDGGPKFLGPVRSHERLCFRAGTGVREAARASTTWRYGGSVSSGAPRFGATGDSVCGSAVGRAELELGRMGRTSGSDTGGRLLEWWSSGRAEVSQLGLATVSCKKVRSGRFLT</sequence>
<reference evidence="1 2" key="1">
    <citation type="journal article" date="2014" name="Agronomy (Basel)">
        <title>A Draft Genome Sequence for Ensete ventricosum, the Drought-Tolerant Tree Against Hunger.</title>
        <authorList>
            <person name="Harrison J."/>
            <person name="Moore K.A."/>
            <person name="Paszkiewicz K."/>
            <person name="Jones T."/>
            <person name="Grant M."/>
            <person name="Ambacheew D."/>
            <person name="Muzemil S."/>
            <person name="Studholme D.J."/>
        </authorList>
    </citation>
    <scope>NUCLEOTIDE SEQUENCE [LARGE SCALE GENOMIC DNA]</scope>
</reference>
<dbReference type="AlphaFoldDB" id="A0A427B8L6"/>
<gene>
    <name evidence="1" type="ORF">B296_00006052</name>
</gene>
<dbReference type="EMBL" id="AMZH03000223">
    <property type="protein sequence ID" value="RRT84839.1"/>
    <property type="molecule type" value="Genomic_DNA"/>
</dbReference>
<name>A0A427B8L6_ENSVE</name>
<comment type="caution">
    <text evidence="1">The sequence shown here is derived from an EMBL/GenBank/DDBJ whole genome shotgun (WGS) entry which is preliminary data.</text>
</comment>
<protein>
    <submittedName>
        <fullName evidence="1">Uncharacterized protein</fullName>
    </submittedName>
</protein>
<dbReference type="Proteomes" id="UP000287651">
    <property type="component" value="Unassembled WGS sequence"/>
</dbReference>